<proteinExistence type="predicted"/>
<keyword evidence="3" id="KW-1185">Reference proteome</keyword>
<protein>
    <submittedName>
        <fullName evidence="2">Uncharacterized protein</fullName>
    </submittedName>
</protein>
<feature type="region of interest" description="Disordered" evidence="1">
    <location>
        <begin position="48"/>
        <end position="85"/>
    </location>
</feature>
<evidence type="ECO:0000313" key="3">
    <source>
        <dbReference type="Proteomes" id="UP000287033"/>
    </source>
</evidence>
<dbReference type="EMBL" id="BEZZ01018924">
    <property type="protein sequence ID" value="GCC38777.1"/>
    <property type="molecule type" value="Genomic_DNA"/>
</dbReference>
<sequence length="85" mass="8913">MWLDSISTCTIQTRRELPVGPSDLAPCGVTAAGPELELGLKEEMVKLDKNPAGSQLEDGGADTIQQGLTGEGAGRTRGRDSTSRN</sequence>
<reference evidence="2 3" key="1">
    <citation type="journal article" date="2018" name="Nat. Ecol. Evol.">
        <title>Shark genomes provide insights into elasmobranch evolution and the origin of vertebrates.</title>
        <authorList>
            <person name="Hara Y"/>
            <person name="Yamaguchi K"/>
            <person name="Onimaru K"/>
            <person name="Kadota M"/>
            <person name="Koyanagi M"/>
            <person name="Keeley SD"/>
            <person name="Tatsumi K"/>
            <person name="Tanaka K"/>
            <person name="Motone F"/>
            <person name="Kageyama Y"/>
            <person name="Nozu R"/>
            <person name="Adachi N"/>
            <person name="Nishimura O"/>
            <person name="Nakagawa R"/>
            <person name="Tanegashima C"/>
            <person name="Kiyatake I"/>
            <person name="Matsumoto R"/>
            <person name="Murakumo K"/>
            <person name="Nishida K"/>
            <person name="Terakita A"/>
            <person name="Kuratani S"/>
            <person name="Sato K"/>
            <person name="Hyodo S Kuraku.S."/>
        </authorList>
    </citation>
    <scope>NUCLEOTIDE SEQUENCE [LARGE SCALE GENOMIC DNA]</scope>
</reference>
<evidence type="ECO:0000256" key="1">
    <source>
        <dbReference type="SAM" id="MobiDB-lite"/>
    </source>
</evidence>
<name>A0A401T849_CHIPU</name>
<comment type="caution">
    <text evidence="2">The sequence shown here is derived from an EMBL/GenBank/DDBJ whole genome shotgun (WGS) entry which is preliminary data.</text>
</comment>
<gene>
    <name evidence="2" type="ORF">chiPu_0023309</name>
</gene>
<evidence type="ECO:0000313" key="2">
    <source>
        <dbReference type="EMBL" id="GCC38777.1"/>
    </source>
</evidence>
<accession>A0A401T849</accession>
<organism evidence="2 3">
    <name type="scientific">Chiloscyllium punctatum</name>
    <name type="common">Brownbanded bambooshark</name>
    <name type="synonym">Hemiscyllium punctatum</name>
    <dbReference type="NCBI Taxonomy" id="137246"/>
    <lineage>
        <taxon>Eukaryota</taxon>
        <taxon>Metazoa</taxon>
        <taxon>Chordata</taxon>
        <taxon>Craniata</taxon>
        <taxon>Vertebrata</taxon>
        <taxon>Chondrichthyes</taxon>
        <taxon>Elasmobranchii</taxon>
        <taxon>Galeomorphii</taxon>
        <taxon>Galeoidea</taxon>
        <taxon>Orectolobiformes</taxon>
        <taxon>Hemiscylliidae</taxon>
        <taxon>Chiloscyllium</taxon>
    </lineage>
</organism>
<dbReference type="Proteomes" id="UP000287033">
    <property type="component" value="Unassembled WGS sequence"/>
</dbReference>
<dbReference type="AlphaFoldDB" id="A0A401T849"/>